<dbReference type="EMBL" id="NHRY01000264">
    <property type="protein sequence ID" value="PPQ26891.1"/>
    <property type="molecule type" value="Genomic_DNA"/>
</dbReference>
<evidence type="ECO:0000259" key="4">
    <source>
        <dbReference type="PROSITE" id="PS50905"/>
    </source>
</evidence>
<dbReference type="OrthoDB" id="9800505at2"/>
<keyword evidence="6" id="KW-1185">Reference proteome</keyword>
<dbReference type="InterPro" id="IPR008331">
    <property type="entry name" value="Ferritin_DPS_dom"/>
</dbReference>
<accession>A0A2S6MX06</accession>
<dbReference type="InterPro" id="IPR009078">
    <property type="entry name" value="Ferritin-like_SF"/>
</dbReference>
<dbReference type="Gene3D" id="1.20.1260.10">
    <property type="match status" value="1"/>
</dbReference>
<feature type="binding site" evidence="3">
    <location>
        <position position="64"/>
    </location>
    <ligand>
        <name>Fe cation</name>
        <dbReference type="ChEBI" id="CHEBI:24875"/>
    </ligand>
</feature>
<dbReference type="GO" id="GO:0008199">
    <property type="term" value="F:ferric iron binding"/>
    <property type="evidence" value="ECO:0007669"/>
    <property type="project" value="InterPro"/>
</dbReference>
<dbReference type="InterPro" id="IPR014490">
    <property type="entry name" value="Dps-like"/>
</dbReference>
<evidence type="ECO:0000313" key="6">
    <source>
        <dbReference type="Proteomes" id="UP000239724"/>
    </source>
</evidence>
<feature type="binding site" evidence="3">
    <location>
        <position position="143"/>
    </location>
    <ligand>
        <name>Fe cation</name>
        <dbReference type="ChEBI" id="CHEBI:24875"/>
    </ligand>
</feature>
<keyword evidence="2 3" id="KW-0408">Iron</keyword>
<feature type="binding site" evidence="3">
    <location>
        <position position="111"/>
    </location>
    <ligand>
        <name>Fe cation</name>
        <dbReference type="ChEBI" id="CHEBI:24875"/>
    </ligand>
</feature>
<organism evidence="5 6">
    <name type="scientific">Rhodopila globiformis</name>
    <name type="common">Rhodopseudomonas globiformis</name>
    <dbReference type="NCBI Taxonomy" id="1071"/>
    <lineage>
        <taxon>Bacteria</taxon>
        <taxon>Pseudomonadati</taxon>
        <taxon>Pseudomonadota</taxon>
        <taxon>Alphaproteobacteria</taxon>
        <taxon>Acetobacterales</taxon>
        <taxon>Acetobacteraceae</taxon>
        <taxon>Rhodopila</taxon>
    </lineage>
</organism>
<dbReference type="InterPro" id="IPR012347">
    <property type="entry name" value="Ferritin-like"/>
</dbReference>
<dbReference type="SUPFAM" id="SSF47240">
    <property type="entry name" value="Ferritin-like"/>
    <property type="match status" value="1"/>
</dbReference>
<keyword evidence="1" id="KW-0409">Iron storage</keyword>
<proteinExistence type="predicted"/>
<dbReference type="PANTHER" id="PTHR30295">
    <property type="entry name" value="BACTERIOFERRITIN"/>
    <property type="match status" value="1"/>
</dbReference>
<keyword evidence="3" id="KW-0479">Metal-binding</keyword>
<feature type="binding site" evidence="3">
    <location>
        <position position="146"/>
    </location>
    <ligand>
        <name>Fe cation</name>
        <dbReference type="ChEBI" id="CHEBI:24875"/>
    </ligand>
</feature>
<feature type="domain" description="Ferritin-like diiron" evidence="4">
    <location>
        <begin position="11"/>
        <end position="160"/>
    </location>
</feature>
<dbReference type="Proteomes" id="UP000239724">
    <property type="component" value="Unassembled WGS sequence"/>
</dbReference>
<dbReference type="PIRSF" id="PIRSF018063">
    <property type="entry name" value="Ferrtn_UCP018063"/>
    <property type="match status" value="1"/>
</dbReference>
<dbReference type="GO" id="GO:0020037">
    <property type="term" value="F:heme binding"/>
    <property type="evidence" value="ECO:0007669"/>
    <property type="project" value="TreeGrafter"/>
</dbReference>
<comment type="caution">
    <text evidence="5">The sequence shown here is derived from an EMBL/GenBank/DDBJ whole genome shotgun (WGS) entry which is preliminary data.</text>
</comment>
<dbReference type="GO" id="GO:0004322">
    <property type="term" value="F:ferroxidase activity"/>
    <property type="evidence" value="ECO:0007669"/>
    <property type="project" value="TreeGrafter"/>
</dbReference>
<protein>
    <submittedName>
        <fullName evidence="5">Bacterioferritin</fullName>
    </submittedName>
</protein>
<evidence type="ECO:0000256" key="1">
    <source>
        <dbReference type="ARBA" id="ARBA00022434"/>
    </source>
</evidence>
<dbReference type="PANTHER" id="PTHR30295:SF1">
    <property type="entry name" value="DNA PROTECTION DURING STARVATION PROTEIN"/>
    <property type="match status" value="1"/>
</dbReference>
<dbReference type="GO" id="GO:0005829">
    <property type="term" value="C:cytosol"/>
    <property type="evidence" value="ECO:0007669"/>
    <property type="project" value="TreeGrafter"/>
</dbReference>
<dbReference type="AlphaFoldDB" id="A0A2S6MX06"/>
<evidence type="ECO:0000313" key="5">
    <source>
        <dbReference type="EMBL" id="PPQ26891.1"/>
    </source>
</evidence>
<evidence type="ECO:0000256" key="2">
    <source>
        <dbReference type="ARBA" id="ARBA00023004"/>
    </source>
</evidence>
<gene>
    <name evidence="5" type="ORF">CCS01_28720</name>
</gene>
<dbReference type="CDD" id="cd00657">
    <property type="entry name" value="Ferritin_like"/>
    <property type="match status" value="1"/>
</dbReference>
<reference evidence="5 6" key="1">
    <citation type="journal article" date="2018" name="Arch. Microbiol.">
        <title>New insights into the metabolic potential of the phototrophic purple bacterium Rhodopila globiformis DSM 161(T) from its draft genome sequence and evidence for a vanadium-dependent nitrogenase.</title>
        <authorList>
            <person name="Imhoff J.F."/>
            <person name="Rahn T."/>
            <person name="Kunzel S."/>
            <person name="Neulinger S.C."/>
        </authorList>
    </citation>
    <scope>NUCLEOTIDE SEQUENCE [LARGE SCALE GENOMIC DNA]</scope>
    <source>
        <strain evidence="5 6">DSM 161</strain>
    </source>
</reference>
<dbReference type="PROSITE" id="PS50905">
    <property type="entry name" value="FERRITIN_LIKE"/>
    <property type="match status" value="1"/>
</dbReference>
<sequence>MTEGVVTKSYGGDVRRTIEILQSVLATEIVCVLRYTMHAVTATGIASEAIKAEFAQHAREEQDHMMAVAERINQLGGKPNFNPEGLATRSASQYAEGANLVDMIKENLIAERIAVDHYRELIRYFGDDDPATRVMLQGILATEEEHASDMLDLLEAHEGH</sequence>
<dbReference type="Pfam" id="PF00210">
    <property type="entry name" value="Ferritin"/>
    <property type="match status" value="1"/>
</dbReference>
<dbReference type="InterPro" id="IPR009040">
    <property type="entry name" value="Ferritin-like_diiron"/>
</dbReference>
<evidence type="ECO:0000256" key="3">
    <source>
        <dbReference type="PIRSR" id="PIRSR018063-50"/>
    </source>
</evidence>
<name>A0A2S6MX06_RHOGL</name>
<feature type="binding site" evidence="3">
    <location>
        <position position="28"/>
    </location>
    <ligand>
        <name>Fe cation</name>
        <dbReference type="ChEBI" id="CHEBI:24875"/>
    </ligand>
</feature>
<dbReference type="GO" id="GO:0006879">
    <property type="term" value="P:intracellular iron ion homeostasis"/>
    <property type="evidence" value="ECO:0007669"/>
    <property type="project" value="UniProtKB-KW"/>
</dbReference>